<dbReference type="Proteomes" id="UP000238350">
    <property type="component" value="Unassembled WGS sequence"/>
</dbReference>
<organism evidence="2 3">
    <name type="scientific">Wickerhamiella sorbophila</name>
    <dbReference type="NCBI Taxonomy" id="45607"/>
    <lineage>
        <taxon>Eukaryota</taxon>
        <taxon>Fungi</taxon>
        <taxon>Dikarya</taxon>
        <taxon>Ascomycota</taxon>
        <taxon>Saccharomycotina</taxon>
        <taxon>Dipodascomycetes</taxon>
        <taxon>Dipodascales</taxon>
        <taxon>Trichomonascaceae</taxon>
        <taxon>Wickerhamiella</taxon>
    </lineage>
</organism>
<dbReference type="Gene3D" id="1.10.357.150">
    <property type="match status" value="1"/>
</dbReference>
<evidence type="ECO:0000313" key="3">
    <source>
        <dbReference type="Proteomes" id="UP000238350"/>
    </source>
</evidence>
<evidence type="ECO:0000259" key="1">
    <source>
        <dbReference type="Pfam" id="PF22766"/>
    </source>
</evidence>
<protein>
    <recommendedName>
        <fullName evidence="1">ZW10 C-terminal helical domain-containing protein</fullName>
    </recommendedName>
</protein>
<dbReference type="PANTHER" id="PTHR12205">
    <property type="entry name" value="CENTROMERE/KINETOCHORE PROTEIN ZW10"/>
    <property type="match status" value="1"/>
</dbReference>
<dbReference type="PANTHER" id="PTHR12205:SF0">
    <property type="entry name" value="CENTROMERE_KINETOCHORE PROTEIN ZW10 HOMOLOG"/>
    <property type="match status" value="1"/>
</dbReference>
<dbReference type="GO" id="GO:0005737">
    <property type="term" value="C:cytoplasm"/>
    <property type="evidence" value="ECO:0007669"/>
    <property type="project" value="GOC"/>
</dbReference>
<accession>A0A2T0FDA6</accession>
<dbReference type="RefSeq" id="XP_024662932.1">
    <property type="nucleotide sequence ID" value="XM_024807164.1"/>
</dbReference>
<comment type="caution">
    <text evidence="2">The sequence shown here is derived from an EMBL/GenBank/DDBJ whole genome shotgun (WGS) entry which is preliminary data.</text>
</comment>
<dbReference type="AlphaFoldDB" id="A0A2T0FDA6"/>
<dbReference type="GO" id="GO:1990423">
    <property type="term" value="C:RZZ complex"/>
    <property type="evidence" value="ECO:0007669"/>
    <property type="project" value="TreeGrafter"/>
</dbReference>
<sequence length="584" mass="65629">MASVTLETVQRQLEEVESEIDSAVTDLIQCIQTAEIVEDTGEQEAIQTNLAIVSELWVIKSAVQELESLESLGELSVAFSQLEDLKSRIQRFATEHPSALLIADLERRSATIGKRLREQLHEKWLNAVFVRQKEHAIELKLAVALETYETVRDFMPSLIEDFLITLSPLFEAIVDLQVREIFEDETSVELSQNSGYMDVVTLIDVVQTFVLAIGGVLADVPELQARIARRYGHNLVENLVHKSFPSLFPEESENLQAFRKDIEGVRGLEDVMLTEGWVKGHELSSFANSFDEQWNMSRHNHYLARLRKSLAGEYKVDSWDWDGEDWDGDDGDDADNLEEEPASKEKALDVFQAFLWETDLEVDFLLALFRALAPLFYRKHPMTLYVETMYILAEVSNAPARPKSLELTETFANQLLADILADNAASLDRELYAIKVDATYSPTAVKSIMDQLERIAQTSSSAGPQIREHVISQAVEQVVTYLIRSVEAIEDISETESINISTTLNGFRGCAAFFDNVAVSVPSWVKLQRLGSIVSGRLDDIADLAASGQLSDFSASELENLVTALFVDSNHRQQVLDLVYRVCE</sequence>
<dbReference type="GO" id="GO:0006888">
    <property type="term" value="P:endoplasmic reticulum to Golgi vesicle-mediated transport"/>
    <property type="evidence" value="ECO:0007669"/>
    <property type="project" value="TreeGrafter"/>
</dbReference>
<proteinExistence type="predicted"/>
<gene>
    <name evidence="2" type="ORF">B9G98_00606</name>
</gene>
<dbReference type="OrthoDB" id="534815at2759"/>
<evidence type="ECO:0000313" key="2">
    <source>
        <dbReference type="EMBL" id="PRT52986.1"/>
    </source>
</evidence>
<feature type="domain" description="ZW10 C-terminal helical" evidence="1">
    <location>
        <begin position="444"/>
        <end position="576"/>
    </location>
</feature>
<dbReference type="InterPro" id="IPR055148">
    <property type="entry name" value="ZW10_C_2"/>
</dbReference>
<dbReference type="Pfam" id="PF22766">
    <property type="entry name" value="ZW10_C2"/>
    <property type="match status" value="1"/>
</dbReference>
<dbReference type="GeneID" id="36514355"/>
<name>A0A2T0FDA6_9ASCO</name>
<reference evidence="2 3" key="1">
    <citation type="submission" date="2017-04" db="EMBL/GenBank/DDBJ databases">
        <title>Genome sequencing of [Candida] sorbophila.</title>
        <authorList>
            <person name="Ahn J.O."/>
        </authorList>
    </citation>
    <scope>NUCLEOTIDE SEQUENCE [LARGE SCALE GENOMIC DNA]</scope>
    <source>
        <strain evidence="2 3">DS02</strain>
    </source>
</reference>
<keyword evidence="3" id="KW-1185">Reference proteome</keyword>
<dbReference type="STRING" id="45607.A0A2T0FDA6"/>
<dbReference type="GO" id="GO:0007094">
    <property type="term" value="P:mitotic spindle assembly checkpoint signaling"/>
    <property type="evidence" value="ECO:0007669"/>
    <property type="project" value="TreeGrafter"/>
</dbReference>
<dbReference type="InterPro" id="IPR046362">
    <property type="entry name" value="Zw10/DSL1_C_sf"/>
</dbReference>
<dbReference type="EMBL" id="NDIQ01000001">
    <property type="protein sequence ID" value="PRT52986.1"/>
    <property type="molecule type" value="Genomic_DNA"/>
</dbReference>